<accession>F4H6T7</accession>
<feature type="transmembrane region" description="Helical" evidence="1">
    <location>
        <begin position="133"/>
        <end position="151"/>
    </location>
</feature>
<dbReference type="NCBIfam" id="TIGR00254">
    <property type="entry name" value="GGDEF"/>
    <property type="match status" value="1"/>
</dbReference>
<evidence type="ECO:0000313" key="5">
    <source>
        <dbReference type="Proteomes" id="UP000008460"/>
    </source>
</evidence>
<dbReference type="PROSITE" id="PS50887">
    <property type="entry name" value="GGDEF"/>
    <property type="match status" value="1"/>
</dbReference>
<dbReference type="Gene3D" id="3.30.70.270">
    <property type="match status" value="1"/>
</dbReference>
<dbReference type="Pfam" id="PF00563">
    <property type="entry name" value="EAL"/>
    <property type="match status" value="1"/>
</dbReference>
<dbReference type="Proteomes" id="UP000008460">
    <property type="component" value="Chromosome"/>
</dbReference>
<dbReference type="SMART" id="SM00267">
    <property type="entry name" value="GGDEF"/>
    <property type="match status" value="1"/>
</dbReference>
<dbReference type="RefSeq" id="WP_013771874.1">
    <property type="nucleotide sequence ID" value="NC_015514.1"/>
</dbReference>
<keyword evidence="5" id="KW-1185">Reference proteome</keyword>
<evidence type="ECO:0000313" key="4">
    <source>
        <dbReference type="EMBL" id="AEE46848.1"/>
    </source>
</evidence>
<keyword evidence="1" id="KW-1133">Transmembrane helix</keyword>
<gene>
    <name evidence="4" type="ordered locus">Celf_2724</name>
</gene>
<feature type="transmembrane region" description="Helical" evidence="1">
    <location>
        <begin position="70"/>
        <end position="89"/>
    </location>
</feature>
<dbReference type="EMBL" id="CP002666">
    <property type="protein sequence ID" value="AEE46848.1"/>
    <property type="molecule type" value="Genomic_DNA"/>
</dbReference>
<dbReference type="InterPro" id="IPR052155">
    <property type="entry name" value="Biofilm_reg_signaling"/>
</dbReference>
<dbReference type="InterPro" id="IPR029787">
    <property type="entry name" value="Nucleotide_cyclase"/>
</dbReference>
<dbReference type="InterPro" id="IPR043128">
    <property type="entry name" value="Rev_trsase/Diguanyl_cyclase"/>
</dbReference>
<dbReference type="eggNOG" id="COG5001">
    <property type="taxonomic scope" value="Bacteria"/>
</dbReference>
<dbReference type="Gene3D" id="3.20.20.450">
    <property type="entry name" value="EAL domain"/>
    <property type="match status" value="1"/>
</dbReference>
<sequence length="795" mass="85637">MRSPAAPRPRTLDRVTWQAFLVGGLLLVSVVMLTPGWAGEILWDAVPLLAVGAMVLGVRRNRPAAARAWWWLTAGVAWWTAVDVGWTTWYVVVGDSDLVPWWYDVLYVPTYVLLVVGLARLPRNSLRVRHETATMDAVVVVVGFALLYWAIVFRSVLGPDVVHDPARSLSVLSLAMGLGVVLMTARLWFRYGNRNRAYALLGWGVTASTFADMLYTVTLTGDGLPGISVLDTSLTEGVGSASWLVWFVLFGTAALHPATRGSEDAAPSTALTLARGIVFFLVVTVGPVTFLLTLRTGASVTLAWEDLAVPLLTVGLLSAFLVARLVVGTSTAQRRAIQLDRQATELSRALHEQRALQELLSHQARHDPLTGLGNRAHFNDRLAASDGAGGRAVLMIDLDGFKSVNDDNGHPAGDELLSQVAARMRGVVGDRDTVARIGGDEFAVLLEHTDESAAHDAAWRVVRAIGEAFVVDAQAVRVTASIGVRLLDGSVGTEEALRDADLALYAAKAAGKNQVCVFDPRLRAEQVGRSRLVSGLRHALSRDELVVHYQPVVDLVTREVLSVEALLRWQSARGLVMPDRFIPVAEDTGLIVPIGDHVLRRATADARVWFDAHGVGVHVNVSGRQLRRPDVVPTVLGALDAAGLPGRALVLEITETALLATGKPETALVAAHLSELREHGVRVAIDDFGTGYSSLAYLQRLPVDIVKIDGAFTRFAADPGDEARRRRALATAIVDLCATLDLQAVAEQIETAEEAEAVRALGCPLGQGYLFGRPVPRDQIAPLLGSPDVTAHRSR</sequence>
<dbReference type="PANTHER" id="PTHR44757">
    <property type="entry name" value="DIGUANYLATE CYCLASE DGCP"/>
    <property type="match status" value="1"/>
</dbReference>
<evidence type="ECO:0000256" key="1">
    <source>
        <dbReference type="SAM" id="Phobius"/>
    </source>
</evidence>
<dbReference type="CDD" id="cd01948">
    <property type="entry name" value="EAL"/>
    <property type="match status" value="1"/>
</dbReference>
<feature type="transmembrane region" description="Helical" evidence="1">
    <location>
        <begin position="101"/>
        <end position="121"/>
    </location>
</feature>
<reference evidence="4 5" key="1">
    <citation type="submission" date="2011-04" db="EMBL/GenBank/DDBJ databases">
        <title>Complete sequence of Cellulomonas fimi ATCC 484.</title>
        <authorList>
            <consortium name="US DOE Joint Genome Institute"/>
            <person name="Lucas S."/>
            <person name="Han J."/>
            <person name="Lapidus A."/>
            <person name="Cheng J.-F."/>
            <person name="Goodwin L."/>
            <person name="Pitluck S."/>
            <person name="Peters L."/>
            <person name="Chertkov O."/>
            <person name="Detter J.C."/>
            <person name="Han C."/>
            <person name="Tapia R."/>
            <person name="Land M."/>
            <person name="Hauser L."/>
            <person name="Kyrpides N."/>
            <person name="Ivanova N."/>
            <person name="Ovchinnikova G."/>
            <person name="Pagani I."/>
            <person name="Mead D."/>
            <person name="Brumm P."/>
            <person name="Woyke T."/>
        </authorList>
    </citation>
    <scope>NUCLEOTIDE SEQUENCE [LARGE SCALE GENOMIC DNA]</scope>
    <source>
        <strain evidence="5">ATCC 484 / DSM 20113 / JCM 1341 / NBRC 15513 / NCIMB 8980 / NCTC 7547</strain>
    </source>
</reference>
<keyword evidence="1" id="KW-0812">Transmembrane</keyword>
<dbReference type="Pfam" id="PF00990">
    <property type="entry name" value="GGDEF"/>
    <property type="match status" value="1"/>
</dbReference>
<proteinExistence type="predicted"/>
<evidence type="ECO:0000259" key="2">
    <source>
        <dbReference type="PROSITE" id="PS50883"/>
    </source>
</evidence>
<dbReference type="HOGENOM" id="CLU_000445_129_3_11"/>
<feature type="transmembrane region" description="Helical" evidence="1">
    <location>
        <begin position="307"/>
        <end position="327"/>
    </location>
</feature>
<protein>
    <submittedName>
        <fullName evidence="4">Diguanylate cyclase/phosphodiesterase</fullName>
    </submittedName>
</protein>
<evidence type="ECO:0000259" key="3">
    <source>
        <dbReference type="PROSITE" id="PS50887"/>
    </source>
</evidence>
<feature type="domain" description="EAL" evidence="2">
    <location>
        <begin position="529"/>
        <end position="788"/>
    </location>
</feature>
<feature type="transmembrane region" description="Helical" evidence="1">
    <location>
        <begin position="237"/>
        <end position="255"/>
    </location>
</feature>
<feature type="domain" description="GGDEF" evidence="3">
    <location>
        <begin position="389"/>
        <end position="520"/>
    </location>
</feature>
<dbReference type="InterPro" id="IPR001633">
    <property type="entry name" value="EAL_dom"/>
</dbReference>
<dbReference type="PANTHER" id="PTHR44757:SF2">
    <property type="entry name" value="BIOFILM ARCHITECTURE MAINTENANCE PROTEIN MBAA"/>
    <property type="match status" value="1"/>
</dbReference>
<dbReference type="PROSITE" id="PS50883">
    <property type="entry name" value="EAL"/>
    <property type="match status" value="1"/>
</dbReference>
<dbReference type="SMART" id="SM00052">
    <property type="entry name" value="EAL"/>
    <property type="match status" value="1"/>
</dbReference>
<dbReference type="FunFam" id="3.30.70.270:FF:000001">
    <property type="entry name" value="Diguanylate cyclase domain protein"/>
    <property type="match status" value="1"/>
</dbReference>
<feature type="transmembrane region" description="Helical" evidence="1">
    <location>
        <begin position="276"/>
        <end position="295"/>
    </location>
</feature>
<name>F4H6T7_CELFA</name>
<dbReference type="KEGG" id="cfi:Celf_2724"/>
<feature type="transmembrane region" description="Helical" evidence="1">
    <location>
        <begin position="15"/>
        <end position="35"/>
    </location>
</feature>
<dbReference type="STRING" id="590998.Celf_2724"/>
<keyword evidence="1" id="KW-0472">Membrane</keyword>
<dbReference type="AlphaFoldDB" id="F4H6T7"/>
<feature type="transmembrane region" description="Helical" evidence="1">
    <location>
        <begin position="171"/>
        <end position="189"/>
    </location>
</feature>
<feature type="transmembrane region" description="Helical" evidence="1">
    <location>
        <begin position="41"/>
        <end position="58"/>
    </location>
</feature>
<dbReference type="SUPFAM" id="SSF55073">
    <property type="entry name" value="Nucleotide cyclase"/>
    <property type="match status" value="1"/>
</dbReference>
<dbReference type="InterPro" id="IPR000160">
    <property type="entry name" value="GGDEF_dom"/>
</dbReference>
<dbReference type="InterPro" id="IPR035919">
    <property type="entry name" value="EAL_sf"/>
</dbReference>
<organism evidence="4 5">
    <name type="scientific">Cellulomonas fimi (strain ATCC 484 / DSM 20113 / JCM 1341 / CCUG 24087 / LMG 16345 / NBRC 15513 / NCIMB 8980 / NCTC 7547 / NRS-133)</name>
    <dbReference type="NCBI Taxonomy" id="590998"/>
    <lineage>
        <taxon>Bacteria</taxon>
        <taxon>Bacillati</taxon>
        <taxon>Actinomycetota</taxon>
        <taxon>Actinomycetes</taxon>
        <taxon>Micrococcales</taxon>
        <taxon>Cellulomonadaceae</taxon>
        <taxon>Cellulomonas</taxon>
    </lineage>
</organism>
<dbReference type="CDD" id="cd01949">
    <property type="entry name" value="GGDEF"/>
    <property type="match status" value="1"/>
</dbReference>
<dbReference type="SUPFAM" id="SSF141868">
    <property type="entry name" value="EAL domain-like"/>
    <property type="match status" value="1"/>
</dbReference>
<feature type="transmembrane region" description="Helical" evidence="1">
    <location>
        <begin position="198"/>
        <end position="217"/>
    </location>
</feature>